<comment type="caution">
    <text evidence="2">The sequence shown here is derived from an EMBL/GenBank/DDBJ whole genome shotgun (WGS) entry which is preliminary data.</text>
</comment>
<reference evidence="2 3" key="1">
    <citation type="submission" date="2017-01" db="EMBL/GenBank/DDBJ databases">
        <authorList>
            <person name="Mah S.A."/>
            <person name="Swanson W.J."/>
            <person name="Moy G.W."/>
            <person name="Vacquier V.D."/>
        </authorList>
    </citation>
    <scope>NUCLEOTIDE SEQUENCE [LARGE SCALE GENOMIC DNA]</scope>
    <source>
        <strain evidence="2 3">GSMNP</strain>
    </source>
</reference>
<feature type="compositionally biased region" description="Basic and acidic residues" evidence="1">
    <location>
        <begin position="1"/>
        <end position="18"/>
    </location>
</feature>
<dbReference type="OrthoDB" id="10510425at2759"/>
<protein>
    <submittedName>
        <fullName evidence="2">Uncharacterized protein</fullName>
    </submittedName>
</protein>
<organism evidence="2 3">
    <name type="scientific">Smittium culicis</name>
    <dbReference type="NCBI Taxonomy" id="133412"/>
    <lineage>
        <taxon>Eukaryota</taxon>
        <taxon>Fungi</taxon>
        <taxon>Fungi incertae sedis</taxon>
        <taxon>Zoopagomycota</taxon>
        <taxon>Kickxellomycotina</taxon>
        <taxon>Harpellomycetes</taxon>
        <taxon>Harpellales</taxon>
        <taxon>Legeriomycetaceae</taxon>
        <taxon>Smittium</taxon>
    </lineage>
</organism>
<sequence length="151" mass="17489">MESDPAYHQEDPPGEDHRKPNHAILEILPVVSGPKEPINCSTNQDLSFSSHPRPEKRKINDNSQQDMVAYGLAVKRTWYQKAGLDDQVIKLMLENTQVKTKNKKYLNPNHKFLQWISNSLISIENIAVIDVINYLEIKRKTLNWWLEAVNN</sequence>
<evidence type="ECO:0000313" key="2">
    <source>
        <dbReference type="EMBL" id="OMJ16670.1"/>
    </source>
</evidence>
<proteinExistence type="predicted"/>
<dbReference type="Proteomes" id="UP000187283">
    <property type="component" value="Unassembled WGS sequence"/>
</dbReference>
<dbReference type="EMBL" id="LSSN01002267">
    <property type="protein sequence ID" value="OMJ16670.1"/>
    <property type="molecule type" value="Genomic_DNA"/>
</dbReference>
<gene>
    <name evidence="2" type="ORF">AYI70_g6448</name>
</gene>
<evidence type="ECO:0000256" key="1">
    <source>
        <dbReference type="SAM" id="MobiDB-lite"/>
    </source>
</evidence>
<feature type="region of interest" description="Disordered" evidence="1">
    <location>
        <begin position="43"/>
        <end position="62"/>
    </location>
</feature>
<name>A0A1R1XPW0_9FUNG</name>
<accession>A0A1R1XPW0</accession>
<dbReference type="AlphaFoldDB" id="A0A1R1XPW0"/>
<keyword evidence="3" id="KW-1185">Reference proteome</keyword>
<feature type="region of interest" description="Disordered" evidence="1">
    <location>
        <begin position="1"/>
        <end position="22"/>
    </location>
</feature>
<evidence type="ECO:0000313" key="3">
    <source>
        <dbReference type="Proteomes" id="UP000187283"/>
    </source>
</evidence>